<evidence type="ECO:0000313" key="2">
    <source>
        <dbReference type="Proteomes" id="UP001500449"/>
    </source>
</evidence>
<evidence type="ECO:0008006" key="3">
    <source>
        <dbReference type="Google" id="ProtNLM"/>
    </source>
</evidence>
<organism evidence="1 2">
    <name type="scientific">Pseudonocardia ailaonensis</name>
    <dbReference type="NCBI Taxonomy" id="367279"/>
    <lineage>
        <taxon>Bacteria</taxon>
        <taxon>Bacillati</taxon>
        <taxon>Actinomycetota</taxon>
        <taxon>Actinomycetes</taxon>
        <taxon>Pseudonocardiales</taxon>
        <taxon>Pseudonocardiaceae</taxon>
        <taxon>Pseudonocardia</taxon>
    </lineage>
</organism>
<dbReference type="Pfam" id="PF19939">
    <property type="entry name" value="DUF6401"/>
    <property type="match status" value="1"/>
</dbReference>
<dbReference type="InterPro" id="IPR045647">
    <property type="entry name" value="DUF6401"/>
</dbReference>
<comment type="caution">
    <text evidence="1">The sequence shown here is derived from an EMBL/GenBank/DDBJ whole genome shotgun (WGS) entry which is preliminary data.</text>
</comment>
<dbReference type="Proteomes" id="UP001500449">
    <property type="component" value="Unassembled WGS sequence"/>
</dbReference>
<sequence length="122" mass="12631">MTAQPLDPESARVVLGALHAEVGAAGLAAAAALPGLGAMIDQHAASLREHLTAGTDPDTGLVLLATYARDARAHVEEHGWQPPTPGAWSHADRNSLRLTAICALTERLHASPDVLPPLDLTA</sequence>
<dbReference type="RefSeq" id="WP_344416516.1">
    <property type="nucleotide sequence ID" value="NZ_BAAAQK010000006.1"/>
</dbReference>
<reference evidence="1 2" key="1">
    <citation type="journal article" date="2019" name="Int. J. Syst. Evol. Microbiol.">
        <title>The Global Catalogue of Microorganisms (GCM) 10K type strain sequencing project: providing services to taxonomists for standard genome sequencing and annotation.</title>
        <authorList>
            <consortium name="The Broad Institute Genomics Platform"/>
            <consortium name="The Broad Institute Genome Sequencing Center for Infectious Disease"/>
            <person name="Wu L."/>
            <person name="Ma J."/>
        </authorList>
    </citation>
    <scope>NUCLEOTIDE SEQUENCE [LARGE SCALE GENOMIC DNA]</scope>
    <source>
        <strain evidence="1 2">JCM 16009</strain>
    </source>
</reference>
<evidence type="ECO:0000313" key="1">
    <source>
        <dbReference type="EMBL" id="GAA1847254.1"/>
    </source>
</evidence>
<proteinExistence type="predicted"/>
<protein>
    <recommendedName>
        <fullName evidence="3">DUF4439 domain-containing protein</fullName>
    </recommendedName>
</protein>
<dbReference type="EMBL" id="BAAAQK010000006">
    <property type="protein sequence ID" value="GAA1847254.1"/>
    <property type="molecule type" value="Genomic_DNA"/>
</dbReference>
<name>A0ABN2N1X6_9PSEU</name>
<gene>
    <name evidence="1" type="ORF">GCM10009836_28560</name>
</gene>
<keyword evidence="2" id="KW-1185">Reference proteome</keyword>
<accession>A0ABN2N1X6</accession>